<evidence type="ECO:0008006" key="3">
    <source>
        <dbReference type="Google" id="ProtNLM"/>
    </source>
</evidence>
<reference evidence="1" key="1">
    <citation type="submission" date="2019-04" db="EMBL/GenBank/DDBJ databases">
        <title>Evolution of Biomass-Degrading Anaerobic Consortia Revealed by Metagenomics.</title>
        <authorList>
            <person name="Peng X."/>
        </authorList>
    </citation>
    <scope>NUCLEOTIDE SEQUENCE</scope>
    <source>
        <strain evidence="1">SIG14</strain>
    </source>
</reference>
<proteinExistence type="predicted"/>
<dbReference type="PROSITE" id="PS51257">
    <property type="entry name" value="PROKAR_LIPOPROTEIN"/>
    <property type="match status" value="1"/>
</dbReference>
<protein>
    <recommendedName>
        <fullName evidence="3">Lipoprotein</fullName>
    </recommendedName>
</protein>
<accession>A0A8T3VP71</accession>
<evidence type="ECO:0000313" key="1">
    <source>
        <dbReference type="EMBL" id="MBE6513284.1"/>
    </source>
</evidence>
<organism evidence="1 2">
    <name type="scientific">Methanobrevibacter olleyae</name>
    <dbReference type="NCBI Taxonomy" id="294671"/>
    <lineage>
        <taxon>Archaea</taxon>
        <taxon>Methanobacteriati</taxon>
        <taxon>Methanobacteriota</taxon>
        <taxon>Methanomada group</taxon>
        <taxon>Methanobacteria</taxon>
        <taxon>Methanobacteriales</taxon>
        <taxon>Methanobacteriaceae</taxon>
        <taxon>Methanobrevibacter</taxon>
    </lineage>
</organism>
<dbReference type="EMBL" id="SUTG01000065">
    <property type="protein sequence ID" value="MBE6513284.1"/>
    <property type="molecule type" value="Genomic_DNA"/>
</dbReference>
<name>A0A8T3VP71_METOL</name>
<evidence type="ECO:0000313" key="2">
    <source>
        <dbReference type="Proteomes" id="UP000732619"/>
    </source>
</evidence>
<dbReference type="Proteomes" id="UP000732619">
    <property type="component" value="Unassembled WGS sequence"/>
</dbReference>
<gene>
    <name evidence="1" type="ORF">E7Z75_09125</name>
</gene>
<sequence>MNRYMIIFLMAFMLLFSSCSFAVNDWEVEHEFMPDSFIFEYNDHNTTIYEGDTGLIYAHVNNTLDNTTFIVPTERVRSIAYATKGTFRFKEPIIITRSVQRSDGRYILLTMKYKNGTVIPILDIESTDLTKEQMSYFDDYYQQRSDYLAQQEEFAAENMYDSYQYNNRHNKRSKYSYYIGTGGSGLIYTP</sequence>
<dbReference type="AlphaFoldDB" id="A0A8T3VP71"/>
<comment type="caution">
    <text evidence="1">The sequence shown here is derived from an EMBL/GenBank/DDBJ whole genome shotgun (WGS) entry which is preliminary data.</text>
</comment>